<feature type="signal peptide" evidence="2">
    <location>
        <begin position="1"/>
        <end position="24"/>
    </location>
</feature>
<keyword evidence="2" id="KW-0732">Signal</keyword>
<dbReference type="PANTHER" id="PTHR33592:SF10">
    <property type="entry name" value="TRANSMEMBRANE PROTEIN"/>
    <property type="match status" value="1"/>
</dbReference>
<feature type="compositionally biased region" description="Polar residues" evidence="1">
    <location>
        <begin position="48"/>
        <end position="58"/>
    </location>
</feature>
<dbReference type="PANTHER" id="PTHR33592">
    <property type="entry name" value="TRANSMEMBRANE PROTEIN"/>
    <property type="match status" value="1"/>
</dbReference>
<evidence type="ECO:0000313" key="3">
    <source>
        <dbReference type="EMBL" id="CAA2985182.1"/>
    </source>
</evidence>
<dbReference type="AlphaFoldDB" id="A0A8S0S021"/>
<comment type="caution">
    <text evidence="3">The sequence shown here is derived from an EMBL/GenBank/DDBJ whole genome shotgun (WGS) entry which is preliminary data.</text>
</comment>
<keyword evidence="4" id="KW-1185">Reference proteome</keyword>
<dbReference type="OrthoDB" id="907209at2759"/>
<reference evidence="3 4" key="1">
    <citation type="submission" date="2019-12" db="EMBL/GenBank/DDBJ databases">
        <authorList>
            <person name="Alioto T."/>
            <person name="Alioto T."/>
            <person name="Gomez Garrido J."/>
        </authorList>
    </citation>
    <scope>NUCLEOTIDE SEQUENCE [LARGE SCALE GENOMIC DNA]</scope>
</reference>
<evidence type="ECO:0000256" key="2">
    <source>
        <dbReference type="SAM" id="SignalP"/>
    </source>
</evidence>
<protein>
    <submittedName>
        <fullName evidence="3">Uncharacterized protein</fullName>
    </submittedName>
</protein>
<feature type="compositionally biased region" description="Pro residues" evidence="1">
    <location>
        <begin position="83"/>
        <end position="100"/>
    </location>
</feature>
<gene>
    <name evidence="3" type="ORF">OLEA9_A004576</name>
</gene>
<evidence type="ECO:0000256" key="1">
    <source>
        <dbReference type="SAM" id="MobiDB-lite"/>
    </source>
</evidence>
<feature type="chain" id="PRO_5035846956" evidence="2">
    <location>
        <begin position="25"/>
        <end position="121"/>
    </location>
</feature>
<dbReference type="Proteomes" id="UP000594638">
    <property type="component" value="Unassembled WGS sequence"/>
</dbReference>
<dbReference type="EMBL" id="CACTIH010003794">
    <property type="protein sequence ID" value="CAA2985182.1"/>
    <property type="molecule type" value="Genomic_DNA"/>
</dbReference>
<evidence type="ECO:0000313" key="4">
    <source>
        <dbReference type="Proteomes" id="UP000594638"/>
    </source>
</evidence>
<proteinExistence type="predicted"/>
<name>A0A8S0S021_OLEEU</name>
<feature type="region of interest" description="Disordered" evidence="1">
    <location>
        <begin position="45"/>
        <end position="104"/>
    </location>
</feature>
<organism evidence="3 4">
    <name type="scientific">Olea europaea subsp. europaea</name>
    <dbReference type="NCBI Taxonomy" id="158383"/>
    <lineage>
        <taxon>Eukaryota</taxon>
        <taxon>Viridiplantae</taxon>
        <taxon>Streptophyta</taxon>
        <taxon>Embryophyta</taxon>
        <taxon>Tracheophyta</taxon>
        <taxon>Spermatophyta</taxon>
        <taxon>Magnoliopsida</taxon>
        <taxon>eudicotyledons</taxon>
        <taxon>Gunneridae</taxon>
        <taxon>Pentapetalae</taxon>
        <taxon>asterids</taxon>
        <taxon>lamiids</taxon>
        <taxon>Lamiales</taxon>
        <taxon>Oleaceae</taxon>
        <taxon>Oleeae</taxon>
        <taxon>Olea</taxon>
    </lineage>
</organism>
<dbReference type="Gramene" id="OE9A004576T1">
    <property type="protein sequence ID" value="OE9A004576C1"/>
    <property type="gene ID" value="OE9A004576"/>
</dbReference>
<sequence length="121" mass="13099">MRAPNVIVTVIALLFLLSIKPYECSRILDDEEKEWMKSEQHLLLPSLQGGTPTPNSCTYVPGGGGRPCRSTISEKNYAGHVMAPPPPPPPPLPTPPPPPSLVTNAYPSQMIQFGVAAEDRK</sequence>
<accession>A0A8S0S021</accession>